<dbReference type="UniPathway" id="UPA00148"/>
<dbReference type="Pfam" id="PF00155">
    <property type="entry name" value="Aminotran_1_2"/>
    <property type="match status" value="1"/>
</dbReference>
<evidence type="ECO:0000256" key="6">
    <source>
        <dbReference type="ARBA" id="ARBA00022898"/>
    </source>
</evidence>
<comment type="cofactor">
    <cofactor evidence="1">
        <name>pyridoxal 5'-phosphate</name>
        <dbReference type="ChEBI" id="CHEBI:597326"/>
    </cofactor>
</comment>
<keyword evidence="7 11" id="KW-0456">Lyase</keyword>
<evidence type="ECO:0000256" key="3">
    <source>
        <dbReference type="ARBA" id="ARBA00004953"/>
    </source>
</evidence>
<reference evidence="11" key="1">
    <citation type="submission" date="2016-10" db="EMBL/GenBank/DDBJ databases">
        <title>Sequence of Gallionella enrichment culture.</title>
        <authorList>
            <person name="Poehlein A."/>
            <person name="Muehling M."/>
            <person name="Daniel R."/>
        </authorList>
    </citation>
    <scope>NUCLEOTIDE SEQUENCE</scope>
</reference>
<dbReference type="PANTHER" id="PTHR42885">
    <property type="entry name" value="HISTIDINOL-PHOSPHATE AMINOTRANSFERASE-RELATED"/>
    <property type="match status" value="1"/>
</dbReference>
<evidence type="ECO:0000256" key="5">
    <source>
        <dbReference type="ARBA" id="ARBA00022573"/>
    </source>
</evidence>
<evidence type="ECO:0000256" key="7">
    <source>
        <dbReference type="ARBA" id="ARBA00023239"/>
    </source>
</evidence>
<dbReference type="InterPro" id="IPR015422">
    <property type="entry name" value="PyrdxlP-dep_Trfase_small"/>
</dbReference>
<dbReference type="InterPro" id="IPR015424">
    <property type="entry name" value="PyrdxlP-dep_Trfase"/>
</dbReference>
<evidence type="ECO:0000259" key="10">
    <source>
        <dbReference type="Pfam" id="PF00155"/>
    </source>
</evidence>
<dbReference type="EC" id="4.1.1.81" evidence="4"/>
<dbReference type="SUPFAM" id="SSF53383">
    <property type="entry name" value="PLP-dependent transferases"/>
    <property type="match status" value="1"/>
</dbReference>
<dbReference type="PANTHER" id="PTHR42885:SF1">
    <property type="entry name" value="THREONINE-PHOSPHATE DECARBOXYLASE"/>
    <property type="match status" value="1"/>
</dbReference>
<organism evidence="11">
    <name type="scientific">mine drainage metagenome</name>
    <dbReference type="NCBI Taxonomy" id="410659"/>
    <lineage>
        <taxon>unclassified sequences</taxon>
        <taxon>metagenomes</taxon>
        <taxon>ecological metagenomes</taxon>
    </lineage>
</organism>
<evidence type="ECO:0000313" key="11">
    <source>
        <dbReference type="EMBL" id="OIQ97646.1"/>
    </source>
</evidence>
<dbReference type="PROSITE" id="PS00105">
    <property type="entry name" value="AA_TRANSFER_CLASS_1"/>
    <property type="match status" value="1"/>
</dbReference>
<comment type="pathway">
    <text evidence="3">Cofactor biosynthesis; adenosylcobalamin biosynthesis.</text>
</comment>
<protein>
    <recommendedName>
        <fullName evidence="4">threonine-phosphate decarboxylase</fullName>
        <ecNumber evidence="4">4.1.1.81</ecNumber>
    </recommendedName>
    <alternativeName>
        <fullName evidence="8">L-threonine-O-3-phosphate decarboxylase</fullName>
    </alternativeName>
</protein>
<sequence>MLEHGGAVNAAAVRYGRPAEEWLDLSTGINPHAYPVPALDPECWRRLPQDDDGLEAAARAYYGSQDLLAVAGSQAAIQALPGLLPPGRVLLLSPSYAEHAAAWKRAGHALRFLDAHAGNGELEAAAAGCDHALLCQPNNPTGTRFARERLLALAGSLEQRGGVLVLDEAFIDGTPEDSLAEACGRPGLVVLRSLGKFFGLAGARVGFVLAEAGLLSALRETLGPWTLSGPARAVARAALADHAWQAAMRLRLKNEGERLAALLREHHLGQPQGTTLFQWLPHARAAAIHEALARRGILVRLYDQPPGLPSLRFGLPGGEAAWTRLAAALEQLENSNAI</sequence>
<evidence type="ECO:0000256" key="2">
    <source>
        <dbReference type="ARBA" id="ARBA00003444"/>
    </source>
</evidence>
<keyword evidence="6" id="KW-0663">Pyridoxal phosphate</keyword>
<evidence type="ECO:0000256" key="8">
    <source>
        <dbReference type="ARBA" id="ARBA00029996"/>
    </source>
</evidence>
<feature type="domain" description="Aminotransferase class I/classII large" evidence="10">
    <location>
        <begin position="52"/>
        <end position="320"/>
    </location>
</feature>
<dbReference type="InterPro" id="IPR005860">
    <property type="entry name" value="CobD"/>
</dbReference>
<dbReference type="GO" id="GO:0048472">
    <property type="term" value="F:threonine-phosphate decarboxylase activity"/>
    <property type="evidence" value="ECO:0007669"/>
    <property type="project" value="UniProtKB-EC"/>
</dbReference>
<keyword evidence="5" id="KW-0169">Cobalamin biosynthesis</keyword>
<dbReference type="InterPro" id="IPR004838">
    <property type="entry name" value="NHTrfase_class1_PyrdxlP-BS"/>
</dbReference>
<evidence type="ECO:0000256" key="4">
    <source>
        <dbReference type="ARBA" id="ARBA00012285"/>
    </source>
</evidence>
<proteinExistence type="predicted"/>
<evidence type="ECO:0000256" key="9">
    <source>
        <dbReference type="ARBA" id="ARBA00048531"/>
    </source>
</evidence>
<dbReference type="Gene3D" id="3.40.640.10">
    <property type="entry name" value="Type I PLP-dependent aspartate aminotransferase-like (Major domain)"/>
    <property type="match status" value="1"/>
</dbReference>
<dbReference type="NCBIfam" id="TIGR01140">
    <property type="entry name" value="L_thr_O3P_dcar"/>
    <property type="match status" value="1"/>
</dbReference>
<comment type="catalytic activity">
    <reaction evidence="9">
        <text>O-phospho-L-threonine + H(+) = (R)-1-aminopropan-2-yl phosphate + CO2</text>
        <dbReference type="Rhea" id="RHEA:11492"/>
        <dbReference type="ChEBI" id="CHEBI:15378"/>
        <dbReference type="ChEBI" id="CHEBI:16526"/>
        <dbReference type="ChEBI" id="CHEBI:58563"/>
        <dbReference type="ChEBI" id="CHEBI:58675"/>
        <dbReference type="EC" id="4.1.1.81"/>
    </reaction>
</comment>
<dbReference type="GO" id="GO:0030170">
    <property type="term" value="F:pyridoxal phosphate binding"/>
    <property type="evidence" value="ECO:0007669"/>
    <property type="project" value="InterPro"/>
</dbReference>
<gene>
    <name evidence="11" type="primary">cobD_5</name>
    <name evidence="11" type="ORF">GALL_202660</name>
</gene>
<dbReference type="InterPro" id="IPR004839">
    <property type="entry name" value="Aminotransferase_I/II_large"/>
</dbReference>
<evidence type="ECO:0000256" key="1">
    <source>
        <dbReference type="ARBA" id="ARBA00001933"/>
    </source>
</evidence>
<dbReference type="CDD" id="cd00609">
    <property type="entry name" value="AAT_like"/>
    <property type="match status" value="1"/>
</dbReference>
<dbReference type="AlphaFoldDB" id="A0A1J5RNL9"/>
<comment type="function">
    <text evidence="2">Decarboxylates L-threonine-O-3-phosphate to yield (R)-1-amino-2-propanol O-2-phosphate, the precursor for the linkage between the nucleotide loop and the corrin ring in cobalamin.</text>
</comment>
<dbReference type="Gene3D" id="3.90.1150.10">
    <property type="entry name" value="Aspartate Aminotransferase, domain 1"/>
    <property type="match status" value="1"/>
</dbReference>
<name>A0A1J5RNL9_9ZZZZ</name>
<accession>A0A1J5RNL9</accession>
<dbReference type="GO" id="GO:0009236">
    <property type="term" value="P:cobalamin biosynthetic process"/>
    <property type="evidence" value="ECO:0007669"/>
    <property type="project" value="UniProtKB-UniPathway"/>
</dbReference>
<comment type="caution">
    <text evidence="11">The sequence shown here is derived from an EMBL/GenBank/DDBJ whole genome shotgun (WGS) entry which is preliminary data.</text>
</comment>
<dbReference type="InterPro" id="IPR015421">
    <property type="entry name" value="PyrdxlP-dep_Trfase_major"/>
</dbReference>
<dbReference type="EMBL" id="MLJW01000129">
    <property type="protein sequence ID" value="OIQ97646.1"/>
    <property type="molecule type" value="Genomic_DNA"/>
</dbReference>